<name>X1JAH9_9ZZZZ</name>
<accession>X1JAH9</accession>
<protein>
    <submittedName>
        <fullName evidence="1">Uncharacterized protein</fullName>
    </submittedName>
</protein>
<gene>
    <name evidence="1" type="ORF">S03H2_66160</name>
</gene>
<evidence type="ECO:0000313" key="1">
    <source>
        <dbReference type="EMBL" id="GAH78495.1"/>
    </source>
</evidence>
<organism evidence="1">
    <name type="scientific">marine sediment metagenome</name>
    <dbReference type="NCBI Taxonomy" id="412755"/>
    <lineage>
        <taxon>unclassified sequences</taxon>
        <taxon>metagenomes</taxon>
        <taxon>ecological metagenomes</taxon>
    </lineage>
</organism>
<sequence length="66" mass="7615">MAVFCTNPLNDVRWPEFLERRPDVSIFHTREWLEALYRTYGYEPIAYTTSSPVSDLTNAIDVCGVS</sequence>
<proteinExistence type="predicted"/>
<comment type="caution">
    <text evidence="1">The sequence shown here is derived from an EMBL/GenBank/DDBJ whole genome shotgun (WGS) entry which is preliminary data.</text>
</comment>
<dbReference type="EMBL" id="BARU01043167">
    <property type="protein sequence ID" value="GAH78495.1"/>
    <property type="molecule type" value="Genomic_DNA"/>
</dbReference>
<dbReference type="AlphaFoldDB" id="X1JAH9"/>
<reference evidence="1" key="1">
    <citation type="journal article" date="2014" name="Front. Microbiol.">
        <title>High frequency of phylogenetically diverse reductive dehalogenase-homologous genes in deep subseafloor sedimentary metagenomes.</title>
        <authorList>
            <person name="Kawai M."/>
            <person name="Futagami T."/>
            <person name="Toyoda A."/>
            <person name="Takaki Y."/>
            <person name="Nishi S."/>
            <person name="Hori S."/>
            <person name="Arai W."/>
            <person name="Tsubouchi T."/>
            <person name="Morono Y."/>
            <person name="Uchiyama I."/>
            <person name="Ito T."/>
            <person name="Fujiyama A."/>
            <person name="Inagaki F."/>
            <person name="Takami H."/>
        </authorList>
    </citation>
    <scope>NUCLEOTIDE SEQUENCE</scope>
    <source>
        <strain evidence="1">Expedition CK06-06</strain>
    </source>
</reference>